<dbReference type="Proteomes" id="UP000070352">
    <property type="component" value="Unassembled WGS sequence"/>
</dbReference>
<comment type="similarity">
    <text evidence="7">Belongs to the methyl-accepting chemotaxis (MCP) protein family.</text>
</comment>
<dbReference type="PROSITE" id="PS50111">
    <property type="entry name" value="CHEMOTAXIS_TRANSDUC_2"/>
    <property type="match status" value="1"/>
</dbReference>
<dbReference type="CDD" id="cd06225">
    <property type="entry name" value="HAMP"/>
    <property type="match status" value="1"/>
</dbReference>
<keyword evidence="4 9" id="KW-1133">Transmembrane helix</keyword>
<dbReference type="Pfam" id="PF17200">
    <property type="entry name" value="sCache_2"/>
    <property type="match status" value="1"/>
</dbReference>
<evidence type="ECO:0000256" key="5">
    <source>
        <dbReference type="ARBA" id="ARBA00023136"/>
    </source>
</evidence>
<dbReference type="SUPFAM" id="SSF58104">
    <property type="entry name" value="Methyl-accepting chemotaxis protein (MCP) signaling domain"/>
    <property type="match status" value="1"/>
</dbReference>
<feature type="transmembrane region" description="Helical" evidence="9">
    <location>
        <begin position="212"/>
        <end position="233"/>
    </location>
</feature>
<evidence type="ECO:0000256" key="9">
    <source>
        <dbReference type="SAM" id="Phobius"/>
    </source>
</evidence>
<proteinExistence type="inferred from homology"/>
<dbReference type="PANTHER" id="PTHR32089:SF112">
    <property type="entry name" value="LYSOZYME-LIKE PROTEIN-RELATED"/>
    <property type="match status" value="1"/>
</dbReference>
<dbReference type="AlphaFoldDB" id="A0A135L4E0"/>
<evidence type="ECO:0000256" key="2">
    <source>
        <dbReference type="ARBA" id="ARBA00022475"/>
    </source>
</evidence>
<comment type="caution">
    <text evidence="12">The sequence shown here is derived from an EMBL/GenBank/DDBJ whole genome shotgun (WGS) entry which is preliminary data.</text>
</comment>
<feature type="domain" description="Methyl-accepting transducer" evidence="10">
    <location>
        <begin position="300"/>
        <end position="558"/>
    </location>
</feature>
<dbReference type="EMBL" id="LSKU01000001">
    <property type="protein sequence ID" value="KXG43856.1"/>
    <property type="molecule type" value="Genomic_DNA"/>
</dbReference>
<keyword evidence="5 9" id="KW-0472">Membrane</keyword>
<dbReference type="STRING" id="1413211.U473_07430"/>
<dbReference type="GO" id="GO:0004888">
    <property type="term" value="F:transmembrane signaling receptor activity"/>
    <property type="evidence" value="ECO:0007669"/>
    <property type="project" value="InterPro"/>
</dbReference>
<evidence type="ECO:0000256" key="4">
    <source>
        <dbReference type="ARBA" id="ARBA00022989"/>
    </source>
</evidence>
<dbReference type="GO" id="GO:0006935">
    <property type="term" value="P:chemotaxis"/>
    <property type="evidence" value="ECO:0007669"/>
    <property type="project" value="InterPro"/>
</dbReference>
<evidence type="ECO:0000259" key="10">
    <source>
        <dbReference type="PROSITE" id="PS50111"/>
    </source>
</evidence>
<keyword evidence="3 9" id="KW-0812">Transmembrane</keyword>
<evidence type="ECO:0000313" key="12">
    <source>
        <dbReference type="EMBL" id="KXG43856.1"/>
    </source>
</evidence>
<dbReference type="SMART" id="SM00283">
    <property type="entry name" value="MA"/>
    <property type="match status" value="1"/>
</dbReference>
<evidence type="ECO:0000256" key="7">
    <source>
        <dbReference type="ARBA" id="ARBA00029447"/>
    </source>
</evidence>
<keyword evidence="6 8" id="KW-0807">Transducer</keyword>
<evidence type="ECO:0008006" key="14">
    <source>
        <dbReference type="Google" id="ProtNLM"/>
    </source>
</evidence>
<evidence type="ECO:0000256" key="3">
    <source>
        <dbReference type="ARBA" id="ARBA00022692"/>
    </source>
</evidence>
<dbReference type="GO" id="GO:0005886">
    <property type="term" value="C:plasma membrane"/>
    <property type="evidence" value="ECO:0007669"/>
    <property type="project" value="UniProtKB-SubCell"/>
</dbReference>
<comment type="subcellular location">
    <subcellularLocation>
        <location evidence="1">Cell membrane</location>
        <topology evidence="1">Multi-pass membrane protein</topology>
    </subcellularLocation>
</comment>
<feature type="transmembrane region" description="Helical" evidence="9">
    <location>
        <begin position="9"/>
        <end position="29"/>
    </location>
</feature>
<dbReference type="Gene3D" id="1.10.287.950">
    <property type="entry name" value="Methyl-accepting chemotaxis protein"/>
    <property type="match status" value="1"/>
</dbReference>
<name>A0A135L4E0_9BACI</name>
<dbReference type="GO" id="GO:0007165">
    <property type="term" value="P:signal transduction"/>
    <property type="evidence" value="ECO:0007669"/>
    <property type="project" value="UniProtKB-KW"/>
</dbReference>
<dbReference type="PANTHER" id="PTHR32089">
    <property type="entry name" value="METHYL-ACCEPTING CHEMOTAXIS PROTEIN MCPB"/>
    <property type="match status" value="1"/>
</dbReference>
<dbReference type="Pfam" id="PF00672">
    <property type="entry name" value="HAMP"/>
    <property type="match status" value="1"/>
</dbReference>
<protein>
    <recommendedName>
        <fullName evidence="14">Chemotaxis protein</fullName>
    </recommendedName>
</protein>
<dbReference type="PRINTS" id="PR00260">
    <property type="entry name" value="CHEMTRNSDUCR"/>
</dbReference>
<evidence type="ECO:0000256" key="6">
    <source>
        <dbReference type="ARBA" id="ARBA00023224"/>
    </source>
</evidence>
<dbReference type="SMART" id="SM00304">
    <property type="entry name" value="HAMP"/>
    <property type="match status" value="1"/>
</dbReference>
<organism evidence="12 13">
    <name type="scientific">Tepidibacillus decaturensis</name>
    <dbReference type="NCBI Taxonomy" id="1413211"/>
    <lineage>
        <taxon>Bacteria</taxon>
        <taxon>Bacillati</taxon>
        <taxon>Bacillota</taxon>
        <taxon>Bacilli</taxon>
        <taxon>Bacillales</taxon>
        <taxon>Bacillaceae</taxon>
        <taxon>Tepidibacillus</taxon>
    </lineage>
</organism>
<keyword evidence="2" id="KW-1003">Cell membrane</keyword>
<keyword evidence="13" id="KW-1185">Reference proteome</keyword>
<dbReference type="PROSITE" id="PS50885">
    <property type="entry name" value="HAMP"/>
    <property type="match status" value="1"/>
</dbReference>
<evidence type="ECO:0000256" key="1">
    <source>
        <dbReference type="ARBA" id="ARBA00004651"/>
    </source>
</evidence>
<dbReference type="OrthoDB" id="9810264at2"/>
<dbReference type="Gene3D" id="3.30.450.20">
    <property type="entry name" value="PAS domain"/>
    <property type="match status" value="1"/>
</dbReference>
<dbReference type="InterPro" id="IPR004089">
    <property type="entry name" value="MCPsignal_dom"/>
</dbReference>
<dbReference type="InterPro" id="IPR004090">
    <property type="entry name" value="Chemotax_Me-accpt_rcpt"/>
</dbReference>
<feature type="domain" description="HAMP" evidence="11">
    <location>
        <begin position="235"/>
        <end position="288"/>
    </location>
</feature>
<sequence length="594" mass="65844">MRKIKYKLIMFFVIIVLVVLGLLGGYNILSTINQNHQSLNHFKENLLRDYDTMIKSEVETAVTLLNYAYSQYQNGTMSEDDAKNLGVKLVKELRYGDSGYFWIDRTDGMLVGHPMLPDQEGTNRLNIKDPNGTYLIQNIIKAAKDGENNGFSEYMWEKPTDVGTNKLTEKRVYSKLFEPWNYIVSTGNYIDEIDTIVGQQEKVYKENMIKNVSFQLVIMVILILLAGIIVYIFSNRLSNRILIVANQITKIANNDLSINEVTIESNDEIGELGKVLNMMVANLKGMIKEISTNIRELDDSSQQLSATVEEISAQSQTINAATQQIAAGMEETSASTEEISASGQEVATATNQFVTSAGEGNVIAKEIEKRAEQIKENVEHSSKEASVIYEEKQERILKAIEAGKVVSEIGRMAEVIAEIAGQTNLLALNAAIEAARAGEHGKGFAVVADEVRKLAEQSTSTVSEIQQVVKQVQDGFHHLSENAKDILQFVNDKVATDYKMLLETGEQYQQDANVIGQLFEEFTAKSEQISTSIDQINSAIESVASSVEQSAASSQDIANNSIEISTAIEEVSKVANSQADLAQRLNEMIKKFKV</sequence>
<dbReference type="RefSeq" id="WP_068724880.1">
    <property type="nucleotide sequence ID" value="NZ_LSKU01000001.1"/>
</dbReference>
<reference evidence="12 13" key="1">
    <citation type="submission" date="2016-02" db="EMBL/GenBank/DDBJ databases">
        <title>Draft Genome for Tepidibacillus decaturensis nov. sp. Strain Z9, an Anaerobic, Moderately Thermophilic and Heterotrophic Bacterium from Deep Subsurface of the Illinois Basin, USA.</title>
        <authorList>
            <person name="Dong Y."/>
            <person name="Chang J.Y."/>
            <person name="Sanford R."/>
            <person name="Fouke B.W."/>
        </authorList>
    </citation>
    <scope>NUCLEOTIDE SEQUENCE [LARGE SCALE GENOMIC DNA]</scope>
    <source>
        <strain evidence="12 13">Z9</strain>
    </source>
</reference>
<dbReference type="SMART" id="SM01049">
    <property type="entry name" value="Cache_2"/>
    <property type="match status" value="1"/>
</dbReference>
<accession>A0A135L4E0</accession>
<evidence type="ECO:0000259" key="11">
    <source>
        <dbReference type="PROSITE" id="PS50885"/>
    </source>
</evidence>
<gene>
    <name evidence="12" type="ORF">U473_07430</name>
</gene>
<dbReference type="InterPro" id="IPR033480">
    <property type="entry name" value="sCache_2"/>
</dbReference>
<dbReference type="Pfam" id="PF00015">
    <property type="entry name" value="MCPsignal"/>
    <property type="match status" value="1"/>
</dbReference>
<evidence type="ECO:0000256" key="8">
    <source>
        <dbReference type="PROSITE-ProRule" id="PRU00284"/>
    </source>
</evidence>
<evidence type="ECO:0000313" key="13">
    <source>
        <dbReference type="Proteomes" id="UP000070352"/>
    </source>
</evidence>
<dbReference type="InterPro" id="IPR003660">
    <property type="entry name" value="HAMP_dom"/>
</dbReference>